<gene>
    <name evidence="2" type="ORF">V0288_21025</name>
</gene>
<dbReference type="RefSeq" id="WP_332867105.1">
    <property type="nucleotide sequence ID" value="NZ_JBAFSM010000054.1"/>
</dbReference>
<feature type="domain" description="DUF7734" evidence="1">
    <location>
        <begin position="5"/>
        <end position="92"/>
    </location>
</feature>
<evidence type="ECO:0000313" key="2">
    <source>
        <dbReference type="EMBL" id="MEG3439624.1"/>
    </source>
</evidence>
<comment type="caution">
    <text evidence="2">The sequence shown here is derived from an EMBL/GenBank/DDBJ whole genome shotgun (WGS) entry which is preliminary data.</text>
</comment>
<evidence type="ECO:0000259" key="1">
    <source>
        <dbReference type="Pfam" id="PF24869"/>
    </source>
</evidence>
<dbReference type="EMBL" id="JBAFSM010000054">
    <property type="protein sequence ID" value="MEG3439624.1"/>
    <property type="molecule type" value="Genomic_DNA"/>
</dbReference>
<sequence length="92" mass="10341">MTIAKRLEQYTLRNPKEVLLVTIDLDGEEDEVVVFKGFSSSLTRPTDPDPDIPVIPDGANILRIDRVLSPHDPANPRYIQRDLSLADMEALL</sequence>
<reference evidence="2 3" key="1">
    <citation type="submission" date="2024-01" db="EMBL/GenBank/DDBJ databases">
        <title>Genomic insights into the taxonomy and metabolism of the cyanobacterium Pannus brasiliensis CCIBt3594.</title>
        <authorList>
            <person name="Machado M."/>
            <person name="Botero N.B."/>
            <person name="Andreote A.P.D."/>
            <person name="Feitosa A.M.T."/>
            <person name="Popin R."/>
            <person name="Sivonen K."/>
            <person name="Fiore M.F."/>
        </authorList>
    </citation>
    <scope>NUCLEOTIDE SEQUENCE [LARGE SCALE GENOMIC DNA]</scope>
    <source>
        <strain evidence="2 3">CCIBt3594</strain>
    </source>
</reference>
<dbReference type="Pfam" id="PF24869">
    <property type="entry name" value="DUF7734"/>
    <property type="match status" value="1"/>
</dbReference>
<proteinExistence type="predicted"/>
<dbReference type="Proteomes" id="UP001328733">
    <property type="component" value="Unassembled WGS sequence"/>
</dbReference>
<dbReference type="PANTHER" id="PTHR36729:SF2">
    <property type="entry name" value="EXPRESSED PROTEIN"/>
    <property type="match status" value="1"/>
</dbReference>
<organism evidence="2 3">
    <name type="scientific">Pannus brasiliensis CCIBt3594</name>
    <dbReference type="NCBI Taxonomy" id="1427578"/>
    <lineage>
        <taxon>Bacteria</taxon>
        <taxon>Bacillati</taxon>
        <taxon>Cyanobacteriota</taxon>
        <taxon>Cyanophyceae</taxon>
        <taxon>Oscillatoriophycideae</taxon>
        <taxon>Chroococcales</taxon>
        <taxon>Microcystaceae</taxon>
        <taxon>Pannus</taxon>
    </lineage>
</organism>
<accession>A0AAW9QWM7</accession>
<dbReference type="AlphaFoldDB" id="A0AAW9QWM7"/>
<protein>
    <recommendedName>
        <fullName evidence="1">DUF7734 domain-containing protein</fullName>
    </recommendedName>
</protein>
<dbReference type="PANTHER" id="PTHR36729">
    <property type="entry name" value="EXPRESSED PROTEIN"/>
    <property type="match status" value="1"/>
</dbReference>
<keyword evidence="3" id="KW-1185">Reference proteome</keyword>
<name>A0AAW9QWM7_9CHRO</name>
<evidence type="ECO:0000313" key="3">
    <source>
        <dbReference type="Proteomes" id="UP001328733"/>
    </source>
</evidence>
<dbReference type="InterPro" id="IPR056636">
    <property type="entry name" value="DUF7734"/>
</dbReference>